<keyword evidence="3" id="KW-1185">Reference proteome</keyword>
<dbReference type="VEuPathDB" id="FungiDB:PV06_08276"/>
<organism evidence="2 3">
    <name type="scientific">Exophiala oligosperma</name>
    <dbReference type="NCBI Taxonomy" id="215243"/>
    <lineage>
        <taxon>Eukaryota</taxon>
        <taxon>Fungi</taxon>
        <taxon>Dikarya</taxon>
        <taxon>Ascomycota</taxon>
        <taxon>Pezizomycotina</taxon>
        <taxon>Eurotiomycetes</taxon>
        <taxon>Chaetothyriomycetidae</taxon>
        <taxon>Chaetothyriales</taxon>
        <taxon>Herpotrichiellaceae</taxon>
        <taxon>Exophiala</taxon>
    </lineage>
</organism>
<dbReference type="InterPro" id="IPR003615">
    <property type="entry name" value="HNH_nuc"/>
</dbReference>
<evidence type="ECO:0000313" key="3">
    <source>
        <dbReference type="Proteomes" id="UP000053342"/>
    </source>
</evidence>
<protein>
    <recommendedName>
        <fullName evidence="1">HNH nuclease domain-containing protein</fullName>
    </recommendedName>
</protein>
<dbReference type="OrthoDB" id="2104739at2759"/>
<accession>A0A0D2AHR8</accession>
<dbReference type="Proteomes" id="UP000053342">
    <property type="component" value="Unassembled WGS sequence"/>
</dbReference>
<reference evidence="2 3" key="1">
    <citation type="submission" date="2015-01" db="EMBL/GenBank/DDBJ databases">
        <title>The Genome Sequence of Exophiala oligosperma CBS72588.</title>
        <authorList>
            <consortium name="The Broad Institute Genomics Platform"/>
            <person name="Cuomo C."/>
            <person name="de Hoog S."/>
            <person name="Gorbushina A."/>
            <person name="Stielow B."/>
            <person name="Teixiera M."/>
            <person name="Abouelleil A."/>
            <person name="Chapman S.B."/>
            <person name="Priest M."/>
            <person name="Young S.K."/>
            <person name="Wortman J."/>
            <person name="Nusbaum C."/>
            <person name="Birren B."/>
        </authorList>
    </citation>
    <scope>NUCLEOTIDE SEQUENCE [LARGE SCALE GENOMIC DNA]</scope>
    <source>
        <strain evidence="2 3">CBS 72588</strain>
    </source>
</reference>
<feature type="domain" description="HNH nuclease" evidence="1">
    <location>
        <begin position="214"/>
        <end position="293"/>
    </location>
</feature>
<proteinExistence type="predicted"/>
<name>A0A0D2AHR8_9EURO</name>
<dbReference type="STRING" id="215243.A0A0D2AHR8"/>
<dbReference type="EMBL" id="KN847339">
    <property type="protein sequence ID" value="KIW39686.1"/>
    <property type="molecule type" value="Genomic_DNA"/>
</dbReference>
<evidence type="ECO:0000259" key="1">
    <source>
        <dbReference type="Pfam" id="PF13391"/>
    </source>
</evidence>
<dbReference type="RefSeq" id="XP_016259902.1">
    <property type="nucleotide sequence ID" value="XM_016409594.1"/>
</dbReference>
<dbReference type="AlphaFoldDB" id="A0A0D2AHR8"/>
<dbReference type="GeneID" id="27360350"/>
<gene>
    <name evidence="2" type="ORF">PV06_08276</name>
</gene>
<dbReference type="Pfam" id="PF13391">
    <property type="entry name" value="HNH_2"/>
    <property type="match status" value="1"/>
</dbReference>
<sequence>MAPPLLRHQSSLQGFLDFSSTSVLTPDQFNQATAIFDQIVSRYEPSQAERPSPTYKHITLLRTVHESVISKDIFLNHFFLFVDADLQRDPDASTPTFSDILTRFDNLHSWSLEQLNEFQGTLVNFSDYLVNNFFLPLKTSGHKTPQPTPTLSLPQTSDNVVGTRNRVARLRQKCLTRDRYRCVISRKFDTIEARARWNRDRDDAKDDDGALLKGQMPEYLEVAHILPHSLTSASSDRGNQQLSESKKIALQILRMFDPDAPNLIEGPDIDRPTNAITLTHKWHYDMGAFKVSFQPTIDQSPHSYVIDYINTSEPFRDPLLPINRQLYITPTKTIDPPSPRLLAIHHAIARILHLSGAGDYIDHIIRDMEEMTIKENGSTSLGHYIRLKIDGWLDGISVC</sequence>
<dbReference type="HOGENOM" id="CLU_043858_1_0_1"/>
<evidence type="ECO:0000313" key="2">
    <source>
        <dbReference type="EMBL" id="KIW39686.1"/>
    </source>
</evidence>